<sequence>MKKDMGTQKVEMMHDVNTRLGFIVGRNITDDVIIVQEVIHSIRGKNKKRTVTKIDLEKAYDKVRWDFIDKSIQAAGIPDYLRRVIMSAITTATMQVL</sequence>
<protein>
    <recommendedName>
        <fullName evidence="1">Reverse transcriptase domain-containing protein</fullName>
    </recommendedName>
</protein>
<evidence type="ECO:0000313" key="3">
    <source>
        <dbReference type="Proteomes" id="UP001358586"/>
    </source>
</evidence>
<dbReference type="Proteomes" id="UP001358586">
    <property type="component" value="Chromosome 13"/>
</dbReference>
<gene>
    <name evidence="2" type="ORF">PVK06_048916</name>
</gene>
<proteinExistence type="predicted"/>
<evidence type="ECO:0000313" key="2">
    <source>
        <dbReference type="EMBL" id="KAK5772623.1"/>
    </source>
</evidence>
<name>A0ABR0MHP8_GOSAR</name>
<comment type="caution">
    <text evidence="2">The sequence shown here is derived from an EMBL/GenBank/DDBJ whole genome shotgun (WGS) entry which is preliminary data.</text>
</comment>
<organism evidence="2 3">
    <name type="scientific">Gossypium arboreum</name>
    <name type="common">Tree cotton</name>
    <name type="synonym">Gossypium nanking</name>
    <dbReference type="NCBI Taxonomy" id="29729"/>
    <lineage>
        <taxon>Eukaryota</taxon>
        <taxon>Viridiplantae</taxon>
        <taxon>Streptophyta</taxon>
        <taxon>Embryophyta</taxon>
        <taxon>Tracheophyta</taxon>
        <taxon>Spermatophyta</taxon>
        <taxon>Magnoliopsida</taxon>
        <taxon>eudicotyledons</taxon>
        <taxon>Gunneridae</taxon>
        <taxon>Pentapetalae</taxon>
        <taxon>rosids</taxon>
        <taxon>malvids</taxon>
        <taxon>Malvales</taxon>
        <taxon>Malvaceae</taxon>
        <taxon>Malvoideae</taxon>
        <taxon>Gossypium</taxon>
    </lineage>
</organism>
<dbReference type="Pfam" id="PF00078">
    <property type="entry name" value="RVT_1"/>
    <property type="match status" value="1"/>
</dbReference>
<evidence type="ECO:0000259" key="1">
    <source>
        <dbReference type="Pfam" id="PF00078"/>
    </source>
</evidence>
<reference evidence="2 3" key="1">
    <citation type="submission" date="2023-03" db="EMBL/GenBank/DDBJ databases">
        <title>WGS of Gossypium arboreum.</title>
        <authorList>
            <person name="Yu D."/>
        </authorList>
    </citation>
    <scope>NUCLEOTIDE SEQUENCE [LARGE SCALE GENOMIC DNA]</scope>
    <source>
        <tissue evidence="2">Leaf</tissue>
    </source>
</reference>
<feature type="domain" description="Reverse transcriptase" evidence="1">
    <location>
        <begin position="14"/>
        <end position="84"/>
    </location>
</feature>
<accession>A0ABR0MHP8</accession>
<keyword evidence="3" id="KW-1185">Reference proteome</keyword>
<dbReference type="InterPro" id="IPR000477">
    <property type="entry name" value="RT_dom"/>
</dbReference>
<dbReference type="EMBL" id="JARKNE010000013">
    <property type="protein sequence ID" value="KAK5772623.1"/>
    <property type="molecule type" value="Genomic_DNA"/>
</dbReference>
<dbReference type="PANTHER" id="PTHR19446">
    <property type="entry name" value="REVERSE TRANSCRIPTASES"/>
    <property type="match status" value="1"/>
</dbReference>